<sequence length="54" mass="6003">MAVNDLKGSILREYAYLFHWKCGCQAQTGAGLPVMKISATPTPFEVIFMGPKRE</sequence>
<organism evidence="1 2">
    <name type="scientific">Sphingobium phenoxybenzoativorans</name>
    <dbReference type="NCBI Taxonomy" id="1592790"/>
    <lineage>
        <taxon>Bacteria</taxon>
        <taxon>Pseudomonadati</taxon>
        <taxon>Pseudomonadota</taxon>
        <taxon>Alphaproteobacteria</taxon>
        <taxon>Sphingomonadales</taxon>
        <taxon>Sphingomonadaceae</taxon>
        <taxon>Sphingobium</taxon>
    </lineage>
</organism>
<evidence type="ECO:0000313" key="2">
    <source>
        <dbReference type="Proteomes" id="UP000681425"/>
    </source>
</evidence>
<dbReference type="AlphaFoldDB" id="A0A975K6P7"/>
<name>A0A975K6P7_9SPHN</name>
<keyword evidence="2" id="KW-1185">Reference proteome</keyword>
<accession>A0A975K6P7</accession>
<dbReference type="Proteomes" id="UP000681425">
    <property type="component" value="Chromosome"/>
</dbReference>
<dbReference type="RefSeq" id="WP_212608780.1">
    <property type="nucleotide sequence ID" value="NZ_CP073910.1"/>
</dbReference>
<proteinExistence type="predicted"/>
<reference evidence="1" key="1">
    <citation type="submission" date="2021-04" db="EMBL/GenBank/DDBJ databases">
        <title>Isolation of p-tert-butylphenol degrading bacteria Sphingobium phenoxybenzoativorans Tas13 from active sludge.</title>
        <authorList>
            <person name="Li Y."/>
        </authorList>
    </citation>
    <scope>NUCLEOTIDE SEQUENCE</scope>
    <source>
        <strain evidence="1">Tas13</strain>
    </source>
</reference>
<gene>
    <name evidence="1" type="ORF">KFK14_19085</name>
</gene>
<evidence type="ECO:0000313" key="1">
    <source>
        <dbReference type="EMBL" id="QUT05088.1"/>
    </source>
</evidence>
<protein>
    <submittedName>
        <fullName evidence="1">Uncharacterized protein</fullName>
    </submittedName>
</protein>
<dbReference type="EMBL" id="CP073910">
    <property type="protein sequence ID" value="QUT05088.1"/>
    <property type="molecule type" value="Genomic_DNA"/>
</dbReference>
<dbReference type="KEGG" id="spph:KFK14_19085"/>